<dbReference type="Gene3D" id="3.40.190.150">
    <property type="entry name" value="Bordetella uptake gene, domain 1"/>
    <property type="match status" value="1"/>
</dbReference>
<dbReference type="AlphaFoldDB" id="A0A1H8T000"/>
<reference evidence="2 3" key="1">
    <citation type="submission" date="2016-10" db="EMBL/GenBank/DDBJ databases">
        <authorList>
            <person name="de Groot N.N."/>
        </authorList>
    </citation>
    <scope>NUCLEOTIDE SEQUENCE [LARGE SCALE GENOMIC DNA]</scope>
    <source>
        <strain evidence="2 3">CGMCC 1.6291</strain>
    </source>
</reference>
<dbReference type="PANTHER" id="PTHR42928">
    <property type="entry name" value="TRICARBOXYLATE-BINDING PROTEIN"/>
    <property type="match status" value="1"/>
</dbReference>
<dbReference type="STRING" id="406100.SAMN04488052_103296"/>
<evidence type="ECO:0000313" key="3">
    <source>
        <dbReference type="Proteomes" id="UP000199657"/>
    </source>
</evidence>
<dbReference type="Proteomes" id="UP000199657">
    <property type="component" value="Unassembled WGS sequence"/>
</dbReference>
<name>A0A1H8T000_9GAMM</name>
<gene>
    <name evidence="2" type="ORF">SAMN04488052_103296</name>
</gene>
<proteinExistence type="inferred from homology"/>
<dbReference type="InterPro" id="IPR005064">
    <property type="entry name" value="BUG"/>
</dbReference>
<organism evidence="2 3">
    <name type="scientific">Aquisalimonas asiatica</name>
    <dbReference type="NCBI Taxonomy" id="406100"/>
    <lineage>
        <taxon>Bacteria</taxon>
        <taxon>Pseudomonadati</taxon>
        <taxon>Pseudomonadota</taxon>
        <taxon>Gammaproteobacteria</taxon>
        <taxon>Chromatiales</taxon>
        <taxon>Ectothiorhodospiraceae</taxon>
        <taxon>Aquisalimonas</taxon>
    </lineage>
</organism>
<dbReference type="Gene3D" id="3.40.190.10">
    <property type="entry name" value="Periplasmic binding protein-like II"/>
    <property type="match status" value="1"/>
</dbReference>
<evidence type="ECO:0000313" key="2">
    <source>
        <dbReference type="EMBL" id="SEO83918.1"/>
    </source>
</evidence>
<keyword evidence="3" id="KW-1185">Reference proteome</keyword>
<dbReference type="InterPro" id="IPR042100">
    <property type="entry name" value="Bug_dom1"/>
</dbReference>
<evidence type="ECO:0000256" key="1">
    <source>
        <dbReference type="ARBA" id="ARBA00006987"/>
    </source>
</evidence>
<dbReference type="PIRSF" id="PIRSF017082">
    <property type="entry name" value="YflP"/>
    <property type="match status" value="1"/>
</dbReference>
<protein>
    <submittedName>
        <fullName evidence="2">Putative tricarboxylic transport membrane protein</fullName>
    </submittedName>
</protein>
<dbReference type="PANTHER" id="PTHR42928:SF3">
    <property type="entry name" value="UPF0065 PROTEIN YFLP"/>
    <property type="match status" value="1"/>
</dbReference>
<dbReference type="Pfam" id="PF03401">
    <property type="entry name" value="TctC"/>
    <property type="match status" value="1"/>
</dbReference>
<sequence length="337" mass="35771">MYQELHKPLFVAGALALALGPLSGCDGADAEESDESWSPSRNVEYVAPADPGGGWDTLVRTTSRVIEEEGLSDVSFAPINQPGGGGSVAWSRVASSAEDPHKLFATSPPIILVPLAGQSRYDHTDFQPIARLISDYSIVLVKEDSPYQEIDDLMDAISDDPGGISVGGGSAPGSMDHVSIAGMAAAAGLDADQVNYIPFSGGGEAMTNLMGGHVDAVITGAGEAMGQVEGDRLRALGVASPERLSAMSEVPTVKEQGVDYTFEIWRGVMGPKDMPDEAVAYYEQVFAAMVETERWDEEAGQLGWMTDFQDAEAFGEFLDEQQEEFADVLDALGLLEQ</sequence>
<dbReference type="CDD" id="cd07012">
    <property type="entry name" value="PBP2_Bug_TTT"/>
    <property type="match status" value="1"/>
</dbReference>
<accession>A0A1H8T000</accession>
<dbReference type="SUPFAM" id="SSF53850">
    <property type="entry name" value="Periplasmic binding protein-like II"/>
    <property type="match status" value="1"/>
</dbReference>
<dbReference type="OrthoDB" id="9780943at2"/>
<dbReference type="RefSeq" id="WP_091642694.1">
    <property type="nucleotide sequence ID" value="NZ_FOEG01000003.1"/>
</dbReference>
<dbReference type="EMBL" id="FOEG01000003">
    <property type="protein sequence ID" value="SEO83918.1"/>
    <property type="molecule type" value="Genomic_DNA"/>
</dbReference>
<comment type="similarity">
    <text evidence="1">Belongs to the UPF0065 (bug) family.</text>
</comment>